<evidence type="ECO:0000259" key="2">
    <source>
        <dbReference type="PROSITE" id="PS00028"/>
    </source>
</evidence>
<evidence type="ECO:0000313" key="3">
    <source>
        <dbReference type="EMBL" id="TKR93163.1"/>
    </source>
</evidence>
<feature type="compositionally biased region" description="Polar residues" evidence="1">
    <location>
        <begin position="230"/>
        <end position="240"/>
    </location>
</feature>
<dbReference type="PROSITE" id="PS00028">
    <property type="entry name" value="ZINC_FINGER_C2H2_1"/>
    <property type="match status" value="1"/>
</dbReference>
<evidence type="ECO:0000256" key="1">
    <source>
        <dbReference type="SAM" id="MobiDB-lite"/>
    </source>
</evidence>
<reference evidence="3 4" key="2">
    <citation type="journal article" date="2019" name="G3 (Bethesda)">
        <title>Hybrid Assembly of the Genome of the Entomopathogenic Nematode Steinernema carpocapsae Identifies the X-Chromosome.</title>
        <authorList>
            <person name="Serra L."/>
            <person name="Macchietto M."/>
            <person name="Macias-Munoz A."/>
            <person name="McGill C.J."/>
            <person name="Rodriguez I.M."/>
            <person name="Rodriguez B."/>
            <person name="Murad R."/>
            <person name="Mortazavi A."/>
        </authorList>
    </citation>
    <scope>NUCLEOTIDE SEQUENCE [LARGE SCALE GENOMIC DNA]</scope>
    <source>
        <strain evidence="3 4">ALL</strain>
    </source>
</reference>
<dbReference type="OrthoDB" id="5864469at2759"/>
<gene>
    <name evidence="3" type="ORF">L596_007668</name>
</gene>
<accession>A0A4U5PAN3</accession>
<dbReference type="Proteomes" id="UP000298663">
    <property type="component" value="Unassembled WGS sequence"/>
</dbReference>
<dbReference type="PANTHER" id="PTHR33936:SF24">
    <property type="entry name" value="C2H2-TYPE DOMAIN-CONTAINING PROTEIN"/>
    <property type="match status" value="1"/>
</dbReference>
<feature type="region of interest" description="Disordered" evidence="1">
    <location>
        <begin position="361"/>
        <end position="405"/>
    </location>
</feature>
<dbReference type="PANTHER" id="PTHR33936">
    <property type="entry name" value="PROTEIN CBG17840"/>
    <property type="match status" value="1"/>
</dbReference>
<keyword evidence="4" id="KW-1185">Reference proteome</keyword>
<dbReference type="InterPro" id="IPR052797">
    <property type="entry name" value="RegFact_GeneExpr_CellDeath"/>
</dbReference>
<proteinExistence type="predicted"/>
<organism evidence="3 4">
    <name type="scientific">Steinernema carpocapsae</name>
    <name type="common">Entomopathogenic nematode</name>
    <dbReference type="NCBI Taxonomy" id="34508"/>
    <lineage>
        <taxon>Eukaryota</taxon>
        <taxon>Metazoa</taxon>
        <taxon>Ecdysozoa</taxon>
        <taxon>Nematoda</taxon>
        <taxon>Chromadorea</taxon>
        <taxon>Rhabditida</taxon>
        <taxon>Tylenchina</taxon>
        <taxon>Panagrolaimomorpha</taxon>
        <taxon>Strongyloidoidea</taxon>
        <taxon>Steinernematidae</taxon>
        <taxon>Steinernema</taxon>
    </lineage>
</organism>
<reference evidence="3 4" key="1">
    <citation type="journal article" date="2015" name="Genome Biol.">
        <title>Comparative genomics of Steinernema reveals deeply conserved gene regulatory networks.</title>
        <authorList>
            <person name="Dillman A.R."/>
            <person name="Macchietto M."/>
            <person name="Porter C.F."/>
            <person name="Rogers A."/>
            <person name="Williams B."/>
            <person name="Antoshechkin I."/>
            <person name="Lee M.M."/>
            <person name="Goodwin Z."/>
            <person name="Lu X."/>
            <person name="Lewis E.E."/>
            <person name="Goodrich-Blair H."/>
            <person name="Stock S.P."/>
            <person name="Adams B.J."/>
            <person name="Sternberg P.W."/>
            <person name="Mortazavi A."/>
        </authorList>
    </citation>
    <scope>NUCLEOTIDE SEQUENCE [LARGE SCALE GENOMIC DNA]</scope>
    <source>
        <strain evidence="3 4">ALL</strain>
    </source>
</reference>
<feature type="compositionally biased region" description="Basic and acidic residues" evidence="1">
    <location>
        <begin position="242"/>
        <end position="256"/>
    </location>
</feature>
<feature type="region of interest" description="Disordered" evidence="1">
    <location>
        <begin position="230"/>
        <end position="268"/>
    </location>
</feature>
<evidence type="ECO:0000313" key="4">
    <source>
        <dbReference type="Proteomes" id="UP000298663"/>
    </source>
</evidence>
<feature type="compositionally biased region" description="Low complexity" evidence="1">
    <location>
        <begin position="368"/>
        <end position="384"/>
    </location>
</feature>
<feature type="domain" description="C2H2-type" evidence="2">
    <location>
        <begin position="5"/>
        <end position="28"/>
    </location>
</feature>
<comment type="caution">
    <text evidence="3">The sequence shown here is derived from an EMBL/GenBank/DDBJ whole genome shotgun (WGS) entry which is preliminary data.</text>
</comment>
<dbReference type="AlphaFoldDB" id="A0A4U5PAN3"/>
<dbReference type="InterPro" id="IPR013087">
    <property type="entry name" value="Znf_C2H2_type"/>
</dbReference>
<protein>
    <recommendedName>
        <fullName evidence="2">C2H2-type domain-containing protein</fullName>
    </recommendedName>
</protein>
<sequence length="405" mass="44189">MNICCPFEGCSGKFSRTRKLSVHMERDHQFHCKRIDLTFTDREQFQRWLDDLNGRSNVSFVCWHGRKTSYVLQCSKSRKGKKKPVSEKKHTTKLDIICPAHISVCQRDDGYVTVSAQLSHYGHEVSDNATDVPEPEVGVVQLPPGAVNSAQEENLLEDEDEEEIFAEPDPGEDAEDSKITTFGLRELANVATALGFNGDYRSISSAVIEMGASAGECGNRLSEAQQPLNLAGTASQSSASVDLKREEATPHAEKLSLDQSPVPEPLPSTSAAILASSSAPTPTPAVTKEFVPAVLTAATAAEEQPESLSFQTEVRQNIAALVELVKIYDDIGPEEQYSQEDQEAILDKIEHATACLQDGAKKIARRPSVIVSDSSSTSENLSASALQQPSNRRKRRQPVALDLDP</sequence>
<dbReference type="EMBL" id="AZBU02000002">
    <property type="protein sequence ID" value="TKR93163.1"/>
    <property type="molecule type" value="Genomic_DNA"/>
</dbReference>
<name>A0A4U5PAN3_STECR</name>